<keyword evidence="5 6" id="KW-0472">Membrane</keyword>
<evidence type="ECO:0000313" key="8">
    <source>
        <dbReference type="EMBL" id="MFK2917475.1"/>
    </source>
</evidence>
<evidence type="ECO:0000256" key="2">
    <source>
        <dbReference type="ARBA" id="ARBA00022475"/>
    </source>
</evidence>
<dbReference type="PANTHER" id="PTHR47371:SF3">
    <property type="entry name" value="PHOSPHOGLYCEROL TRANSFERASE I"/>
    <property type="match status" value="1"/>
</dbReference>
<comment type="caution">
    <text evidence="8">The sequence shown here is derived from an EMBL/GenBank/DDBJ whole genome shotgun (WGS) entry which is preliminary data.</text>
</comment>
<dbReference type="EMBL" id="JADIKD010000009">
    <property type="protein sequence ID" value="MFK2917475.1"/>
    <property type="molecule type" value="Genomic_DNA"/>
</dbReference>
<proteinExistence type="predicted"/>
<dbReference type="SUPFAM" id="SSF53649">
    <property type="entry name" value="Alkaline phosphatase-like"/>
    <property type="match status" value="1"/>
</dbReference>
<keyword evidence="4 6" id="KW-1133">Transmembrane helix</keyword>
<evidence type="ECO:0000256" key="5">
    <source>
        <dbReference type="ARBA" id="ARBA00023136"/>
    </source>
</evidence>
<dbReference type="InterPro" id="IPR000917">
    <property type="entry name" value="Sulfatase_N"/>
</dbReference>
<evidence type="ECO:0000259" key="7">
    <source>
        <dbReference type="Pfam" id="PF00884"/>
    </source>
</evidence>
<accession>A0ABW8K3K3</accession>
<dbReference type="Proteomes" id="UP001620408">
    <property type="component" value="Unassembled WGS sequence"/>
</dbReference>
<evidence type="ECO:0000256" key="1">
    <source>
        <dbReference type="ARBA" id="ARBA00004651"/>
    </source>
</evidence>
<feature type="transmembrane region" description="Helical" evidence="6">
    <location>
        <begin position="63"/>
        <end position="80"/>
    </location>
</feature>
<evidence type="ECO:0000256" key="3">
    <source>
        <dbReference type="ARBA" id="ARBA00022692"/>
    </source>
</evidence>
<dbReference type="PANTHER" id="PTHR47371">
    <property type="entry name" value="LIPOTEICHOIC ACID SYNTHASE"/>
    <property type="match status" value="1"/>
</dbReference>
<dbReference type="InterPro" id="IPR050448">
    <property type="entry name" value="OpgB/LTA_synthase_biosynth"/>
</dbReference>
<organism evidence="8 9">
    <name type="scientific">Dyella koreensis</name>
    <dbReference type="NCBI Taxonomy" id="311235"/>
    <lineage>
        <taxon>Bacteria</taxon>
        <taxon>Pseudomonadati</taxon>
        <taxon>Pseudomonadota</taxon>
        <taxon>Gammaproteobacteria</taxon>
        <taxon>Lysobacterales</taxon>
        <taxon>Rhodanobacteraceae</taxon>
        <taxon>Dyella</taxon>
    </lineage>
</organism>
<sequence>MQEKPFRITRNSGVWLCALLFFVGCVRATAGQEPVLQQQGFVLALMLCTFGVLLFAFARVATALVVTGALFLGLSFLSVLKQRYLDSPLMPSDFVYYMRSSLLETLGHYPHLWELSLGVVVLVPLGLWLVWRGDRRLLSRLAPAKALAVRVGGAVLCALAFWWCLLPVGPFAQVHAKDVWQKLSDDAQLTNFFINFRDSDVTLPAMTSDTLAEQEWSATAQGGPGSVQPPYPDIVQVLEESTFDPSNFTACNIPQCKVQMFKPDEHTLSHGPLRVHTFGGGTWVSEFAVLTGMPQDIFGPGGMYAPYVLAPHVRDSLPQQLQRLGYLTIAIYPTNGAFLNGRNAYKAYGFDHLYDAKELGLDEWEETDAQMFDAAKRVYDKVKKPGQPVFMMILTLAQHGPHDMDPLSTLPAPFNRGLIKGVPEKQALNLNTYLSNLHNSDVAMSGLEKDFLDRPEPTVIVHFGDHQPSFGGLIRDMPRTWPAALQPYKHYLTYYMIKSNVPGRSMPSYPMLDIAHLPNMVLQAAGVPVDPYFSAATVLRTRCNGLYSDCIDQDLVKSYHAWTFNHLHVYEE</sequence>
<dbReference type="PROSITE" id="PS51257">
    <property type="entry name" value="PROKAR_LIPOPROTEIN"/>
    <property type="match status" value="1"/>
</dbReference>
<keyword evidence="2" id="KW-1003">Cell membrane</keyword>
<feature type="domain" description="Sulfatase N-terminal" evidence="7">
    <location>
        <begin position="269"/>
        <end position="481"/>
    </location>
</feature>
<comment type="subcellular location">
    <subcellularLocation>
        <location evidence="1">Cell membrane</location>
        <topology evidence="1">Multi-pass membrane protein</topology>
    </subcellularLocation>
</comment>
<keyword evidence="9" id="KW-1185">Reference proteome</keyword>
<protein>
    <submittedName>
        <fullName evidence="8">LTA synthase family protein</fullName>
    </submittedName>
</protein>
<gene>
    <name evidence="8" type="ORF">ISS97_09380</name>
</gene>
<evidence type="ECO:0000256" key="4">
    <source>
        <dbReference type="ARBA" id="ARBA00022989"/>
    </source>
</evidence>
<dbReference type="CDD" id="cd16015">
    <property type="entry name" value="LTA_synthase"/>
    <property type="match status" value="1"/>
</dbReference>
<dbReference type="Pfam" id="PF00884">
    <property type="entry name" value="Sulfatase"/>
    <property type="match status" value="1"/>
</dbReference>
<evidence type="ECO:0000313" key="9">
    <source>
        <dbReference type="Proteomes" id="UP001620408"/>
    </source>
</evidence>
<dbReference type="InterPro" id="IPR017850">
    <property type="entry name" value="Alkaline_phosphatase_core_sf"/>
</dbReference>
<dbReference type="Gene3D" id="3.40.720.10">
    <property type="entry name" value="Alkaline Phosphatase, subunit A"/>
    <property type="match status" value="1"/>
</dbReference>
<feature type="transmembrane region" description="Helical" evidence="6">
    <location>
        <begin position="40"/>
        <end position="58"/>
    </location>
</feature>
<name>A0ABW8K3K3_9GAMM</name>
<feature type="transmembrane region" description="Helical" evidence="6">
    <location>
        <begin position="143"/>
        <end position="163"/>
    </location>
</feature>
<reference evidence="8 9" key="1">
    <citation type="submission" date="2020-10" db="EMBL/GenBank/DDBJ databases">
        <title>Phylogeny of dyella-like bacteria.</title>
        <authorList>
            <person name="Fu J."/>
        </authorList>
    </citation>
    <scope>NUCLEOTIDE SEQUENCE [LARGE SCALE GENOMIC DNA]</scope>
    <source>
        <strain evidence="8 9">BB4</strain>
    </source>
</reference>
<feature type="transmembrane region" description="Helical" evidence="6">
    <location>
        <begin position="112"/>
        <end position="131"/>
    </location>
</feature>
<keyword evidence="3 6" id="KW-0812">Transmembrane</keyword>
<evidence type="ECO:0000256" key="6">
    <source>
        <dbReference type="SAM" id="Phobius"/>
    </source>
</evidence>